<feature type="transmembrane region" description="Helical" evidence="1">
    <location>
        <begin position="7"/>
        <end position="26"/>
    </location>
</feature>
<dbReference type="EMBL" id="JABDYF010000003">
    <property type="protein sequence ID" value="MBX5089387.1"/>
    <property type="molecule type" value="Genomic_DNA"/>
</dbReference>
<keyword evidence="1" id="KW-1133">Transmembrane helix</keyword>
<reference evidence="2 3" key="1">
    <citation type="submission" date="2020-04" db="EMBL/GenBank/DDBJ databases">
        <title>Global-level population genomics: horizontal gene transfer, symbiosis and evolution in Rhizobia.</title>
        <authorList>
            <person name="Gai Y."/>
        </authorList>
    </citation>
    <scope>NUCLEOTIDE SEQUENCE [LARGE SCALE GENOMIC DNA]</scope>
    <source>
        <strain evidence="2 3">BLR33</strain>
    </source>
</reference>
<accession>A0ABS7IG06</accession>
<dbReference type="RefSeq" id="WP_221119268.1">
    <property type="nucleotide sequence ID" value="NZ_JABDYF010000003.1"/>
</dbReference>
<keyword evidence="3" id="KW-1185">Reference proteome</keyword>
<evidence type="ECO:0000313" key="3">
    <source>
        <dbReference type="Proteomes" id="UP000770629"/>
    </source>
</evidence>
<evidence type="ECO:0008006" key="4">
    <source>
        <dbReference type="Google" id="ProtNLM"/>
    </source>
</evidence>
<dbReference type="Proteomes" id="UP000770629">
    <property type="component" value="Unassembled WGS sequence"/>
</dbReference>
<gene>
    <name evidence="2" type="ORF">HJB60_09405</name>
</gene>
<sequence length="48" mass="5303">MASVRDILIVSAFVGFVAAVIFAVGARMEPHLKITDLTNQEQVTTWKK</sequence>
<organism evidence="2 3">
    <name type="scientific">Rhizobium lentis</name>
    <dbReference type="NCBI Taxonomy" id="1138194"/>
    <lineage>
        <taxon>Bacteria</taxon>
        <taxon>Pseudomonadati</taxon>
        <taxon>Pseudomonadota</taxon>
        <taxon>Alphaproteobacteria</taxon>
        <taxon>Hyphomicrobiales</taxon>
        <taxon>Rhizobiaceae</taxon>
        <taxon>Rhizobium/Agrobacterium group</taxon>
        <taxon>Rhizobium</taxon>
    </lineage>
</organism>
<name>A0ABS7IG06_9HYPH</name>
<proteinExistence type="predicted"/>
<keyword evidence="1" id="KW-0812">Transmembrane</keyword>
<keyword evidence="1" id="KW-0472">Membrane</keyword>
<protein>
    <recommendedName>
        <fullName evidence="4">Cbb3-type cytochrome c oxidase subunit 3</fullName>
    </recommendedName>
</protein>
<evidence type="ECO:0000313" key="2">
    <source>
        <dbReference type="EMBL" id="MBX5089387.1"/>
    </source>
</evidence>
<comment type="caution">
    <text evidence="2">The sequence shown here is derived from an EMBL/GenBank/DDBJ whole genome shotgun (WGS) entry which is preliminary data.</text>
</comment>
<evidence type="ECO:0000256" key="1">
    <source>
        <dbReference type="SAM" id="Phobius"/>
    </source>
</evidence>